<dbReference type="EMBL" id="HE575324">
    <property type="protein sequence ID" value="CCC95436.1"/>
    <property type="molecule type" value="Genomic_DNA"/>
</dbReference>
<dbReference type="AlphaFoldDB" id="G0V1B5"/>
<sequence>MPSTPRLPSIPRDPFGALIPHPNTYDGSDALQHTHGSPSRNGLLVKTRFSRALRSIEGRRRTDISSIHWLVYMEKQERDLIKSVAYSTSPVRCYFLPGDDEGCVIPSLCVKGPPAVTTDEDLSNMIEAALETVRKRVCGQACSGVITQFDNPCDVKAKEAPSKEFDPGRVLKEFEDGRSSMAKEYLKQIELCYDFIDLIREEKAERVVLLGQFISCCPPKPCRCLLWDMEVLEESAIELEPAVSITCLFVSIVFGERSNLELSLLRNREFELVQFKQQQLLIISALNNASEIRLIEQRRIETILDYHAFCLKILQQHQETAAAKEQPIVDESLEKPHANEAGGARFLISYYKYLRIVGVFEVEEQARARHQLRELTEFCQFLYSLESMRREEIESHEVLARRTVVEVFEAVRRRAILDEEDATLKEDVRPDEFQKDIQRLMNEMCERRRQAIESECAAHLLELLGDYERSRRIEIGLLEKRLWAQCRLVFVNVTRGASTVIAERWMVEHEMLLLERKEAVLRKSIEESEGRELAVRAIAHEWMVNHNRTLQKAAQEKEFKCAVARFSEEEAAKRRVLESTWAHEHAVLFEEALCVPRGDVSTLSMRTSGNDNDDVGNLSILEIRRTIVSNLSNFFDDRLLMAIFDKHGTTAAETSQ</sequence>
<evidence type="ECO:0000313" key="1">
    <source>
        <dbReference type="EMBL" id="CCC95436.1"/>
    </source>
</evidence>
<name>G0V1B5_TRYCI</name>
<reference evidence="1" key="1">
    <citation type="journal article" date="2012" name="Proc. Natl. Acad. Sci. U.S.A.">
        <title>Antigenic diversity is generated by distinct evolutionary mechanisms in African trypanosome species.</title>
        <authorList>
            <person name="Jackson A.P."/>
            <person name="Berry A."/>
            <person name="Aslett M."/>
            <person name="Allison H.C."/>
            <person name="Burton P."/>
            <person name="Vavrova-Anderson J."/>
            <person name="Brown R."/>
            <person name="Browne H."/>
            <person name="Corton N."/>
            <person name="Hauser H."/>
            <person name="Gamble J."/>
            <person name="Gilderthorp R."/>
            <person name="Marcello L."/>
            <person name="McQuillan J."/>
            <person name="Otto T.D."/>
            <person name="Quail M.A."/>
            <person name="Sanders M.J."/>
            <person name="van Tonder A."/>
            <person name="Ginger M.L."/>
            <person name="Field M.C."/>
            <person name="Barry J.D."/>
            <person name="Hertz-Fowler C."/>
            <person name="Berriman M."/>
        </authorList>
    </citation>
    <scope>NUCLEOTIDE SEQUENCE</scope>
    <source>
        <strain evidence="1">IL3000</strain>
    </source>
</reference>
<dbReference type="VEuPathDB" id="TriTrypDB:TcIL3000.11.8930"/>
<accession>G0V1B5</accession>
<organism evidence="1">
    <name type="scientific">Trypanosoma congolense (strain IL3000)</name>
    <dbReference type="NCBI Taxonomy" id="1068625"/>
    <lineage>
        <taxon>Eukaryota</taxon>
        <taxon>Discoba</taxon>
        <taxon>Euglenozoa</taxon>
        <taxon>Kinetoplastea</taxon>
        <taxon>Metakinetoplastina</taxon>
        <taxon>Trypanosomatida</taxon>
        <taxon>Trypanosomatidae</taxon>
        <taxon>Trypanosoma</taxon>
        <taxon>Nannomonas</taxon>
    </lineage>
</organism>
<proteinExistence type="predicted"/>
<gene>
    <name evidence="1" type="ORF">TCIL3000_11_8930</name>
</gene>
<protein>
    <submittedName>
        <fullName evidence="1">Uncharacterized protein TCIL3000_11_8930</fullName>
    </submittedName>
</protein>